<evidence type="ECO:0000256" key="1">
    <source>
        <dbReference type="SAM" id="SignalP"/>
    </source>
</evidence>
<dbReference type="Proteomes" id="UP000811246">
    <property type="component" value="Chromosome 3"/>
</dbReference>
<dbReference type="AlphaFoldDB" id="A0A922FK26"/>
<accession>A0A922FK26</accession>
<name>A0A922FK26_CARIL</name>
<organism evidence="2 3">
    <name type="scientific">Carya illinoinensis</name>
    <name type="common">Pecan</name>
    <dbReference type="NCBI Taxonomy" id="32201"/>
    <lineage>
        <taxon>Eukaryota</taxon>
        <taxon>Viridiplantae</taxon>
        <taxon>Streptophyta</taxon>
        <taxon>Embryophyta</taxon>
        <taxon>Tracheophyta</taxon>
        <taxon>Spermatophyta</taxon>
        <taxon>Magnoliopsida</taxon>
        <taxon>eudicotyledons</taxon>
        <taxon>Gunneridae</taxon>
        <taxon>Pentapetalae</taxon>
        <taxon>rosids</taxon>
        <taxon>fabids</taxon>
        <taxon>Fagales</taxon>
        <taxon>Juglandaceae</taxon>
        <taxon>Carya</taxon>
    </lineage>
</organism>
<evidence type="ECO:0000313" key="2">
    <source>
        <dbReference type="EMBL" id="KAG6723841.1"/>
    </source>
</evidence>
<evidence type="ECO:0008006" key="4">
    <source>
        <dbReference type="Google" id="ProtNLM"/>
    </source>
</evidence>
<feature type="signal peptide" evidence="1">
    <location>
        <begin position="1"/>
        <end position="18"/>
    </location>
</feature>
<keyword evidence="1" id="KW-0732">Signal</keyword>
<comment type="caution">
    <text evidence="2">The sequence shown here is derived from an EMBL/GenBank/DDBJ whole genome shotgun (WGS) entry which is preliminary data.</text>
</comment>
<sequence length="72" mass="8038">MFLFVSFFVLCFVCLSLSSGCSVHGVTQRFEVFLVLGYGLHLEISSQCAVCLWSPSSRSGVWGVLVDMGWRR</sequence>
<proteinExistence type="predicted"/>
<evidence type="ECO:0000313" key="3">
    <source>
        <dbReference type="Proteomes" id="UP000811246"/>
    </source>
</evidence>
<protein>
    <recommendedName>
        <fullName evidence="4">Secreted protein</fullName>
    </recommendedName>
</protein>
<feature type="chain" id="PRO_5036995861" description="Secreted protein" evidence="1">
    <location>
        <begin position="19"/>
        <end position="72"/>
    </location>
</feature>
<gene>
    <name evidence="2" type="ORF">I3842_03G227400</name>
</gene>
<dbReference type="EMBL" id="CM031827">
    <property type="protein sequence ID" value="KAG6723841.1"/>
    <property type="molecule type" value="Genomic_DNA"/>
</dbReference>
<reference evidence="2" key="1">
    <citation type="submission" date="2021-01" db="EMBL/GenBank/DDBJ databases">
        <authorList>
            <person name="Lovell J.T."/>
            <person name="Bentley N."/>
            <person name="Bhattarai G."/>
            <person name="Jenkins J.W."/>
            <person name="Sreedasyam A."/>
            <person name="Alarcon Y."/>
            <person name="Bock C."/>
            <person name="Boston L."/>
            <person name="Carlson J."/>
            <person name="Cervantes K."/>
            <person name="Clermont K."/>
            <person name="Krom N."/>
            <person name="Kubenka K."/>
            <person name="Mamidi S."/>
            <person name="Mattison C."/>
            <person name="Monteros M."/>
            <person name="Pisani C."/>
            <person name="Plott C."/>
            <person name="Rajasekar S."/>
            <person name="Rhein H.S."/>
            <person name="Rohla C."/>
            <person name="Song M."/>
            <person name="Hilaire R.S."/>
            <person name="Shu S."/>
            <person name="Wells L."/>
            <person name="Wang X."/>
            <person name="Webber J."/>
            <person name="Heerema R.J."/>
            <person name="Klein P."/>
            <person name="Conner P."/>
            <person name="Grauke L."/>
            <person name="Grimwood J."/>
            <person name="Schmutz J."/>
            <person name="Randall J.J."/>
        </authorList>
    </citation>
    <scope>NUCLEOTIDE SEQUENCE</scope>
    <source>
        <tissue evidence="2">Leaf</tissue>
    </source>
</reference>